<evidence type="ECO:0000313" key="13">
    <source>
        <dbReference type="EMBL" id="CAD6196062.1"/>
    </source>
</evidence>
<evidence type="ECO:0000313" key="14">
    <source>
        <dbReference type="Proteomes" id="UP000835052"/>
    </source>
</evidence>
<dbReference type="GO" id="GO:0016788">
    <property type="term" value="F:hydrolase activity, acting on ester bonds"/>
    <property type="evidence" value="ECO:0007669"/>
    <property type="project" value="InterPro"/>
</dbReference>
<keyword evidence="3 11" id="KW-0732">Signal</keyword>
<evidence type="ECO:0000256" key="4">
    <source>
        <dbReference type="ARBA" id="ARBA00022801"/>
    </source>
</evidence>
<evidence type="ECO:0000256" key="3">
    <source>
        <dbReference type="ARBA" id="ARBA00022729"/>
    </source>
</evidence>
<dbReference type="GO" id="GO:0016042">
    <property type="term" value="P:lipid catabolic process"/>
    <property type="evidence" value="ECO:0007669"/>
    <property type="project" value="UniProtKB-KW"/>
</dbReference>
<feature type="active site" description="Charge relay system" evidence="10">
    <location>
        <position position="394"/>
    </location>
</feature>
<dbReference type="PANTHER" id="PTHR11005">
    <property type="entry name" value="LYSOSOMAL ACID LIPASE-RELATED"/>
    <property type="match status" value="1"/>
</dbReference>
<keyword evidence="6" id="KW-0443">Lipid metabolism</keyword>
<gene>
    <name evidence="13" type="ORF">CAUJ_LOCUS11978</name>
</gene>
<dbReference type="SUPFAM" id="SSF53474">
    <property type="entry name" value="alpha/beta-Hydrolases"/>
    <property type="match status" value="1"/>
</dbReference>
<evidence type="ECO:0000256" key="10">
    <source>
        <dbReference type="PIRSR" id="PIRSR000862-1"/>
    </source>
</evidence>
<comment type="caution">
    <text evidence="13">The sequence shown here is derived from an EMBL/GenBank/DDBJ whole genome shotgun (WGS) entry which is preliminary data.</text>
</comment>
<feature type="signal peptide" evidence="11">
    <location>
        <begin position="1"/>
        <end position="37"/>
    </location>
</feature>
<reference evidence="13" key="1">
    <citation type="submission" date="2020-10" db="EMBL/GenBank/DDBJ databases">
        <authorList>
            <person name="Kikuchi T."/>
        </authorList>
    </citation>
    <scope>NUCLEOTIDE SEQUENCE</scope>
    <source>
        <strain evidence="13">NKZ352</strain>
    </source>
</reference>
<protein>
    <recommendedName>
        <fullName evidence="9">Lipase</fullName>
    </recommendedName>
</protein>
<dbReference type="EMBL" id="CAJGYM010000066">
    <property type="protein sequence ID" value="CAD6196062.1"/>
    <property type="molecule type" value="Genomic_DNA"/>
</dbReference>
<evidence type="ECO:0000256" key="9">
    <source>
        <dbReference type="PIRNR" id="PIRNR000862"/>
    </source>
</evidence>
<comment type="similarity">
    <text evidence="2 9">Belongs to the AB hydrolase superfamily. Lipase family.</text>
</comment>
<feature type="active site" description="Nucleophile" evidence="10">
    <location>
        <position position="186"/>
    </location>
</feature>
<evidence type="ECO:0000256" key="1">
    <source>
        <dbReference type="ARBA" id="ARBA00004227"/>
    </source>
</evidence>
<comment type="subcellular location">
    <subcellularLocation>
        <location evidence="1">Lysosome lumen</location>
    </subcellularLocation>
</comment>
<feature type="chain" id="PRO_5035750085" description="Lipase" evidence="11">
    <location>
        <begin position="38"/>
        <end position="423"/>
    </location>
</feature>
<feature type="active site" description="Charge relay system" evidence="10">
    <location>
        <position position="362"/>
    </location>
</feature>
<organism evidence="13 14">
    <name type="scientific">Caenorhabditis auriculariae</name>
    <dbReference type="NCBI Taxonomy" id="2777116"/>
    <lineage>
        <taxon>Eukaryota</taxon>
        <taxon>Metazoa</taxon>
        <taxon>Ecdysozoa</taxon>
        <taxon>Nematoda</taxon>
        <taxon>Chromadorea</taxon>
        <taxon>Rhabditida</taxon>
        <taxon>Rhabditina</taxon>
        <taxon>Rhabditomorpha</taxon>
        <taxon>Rhabditoidea</taxon>
        <taxon>Rhabditidae</taxon>
        <taxon>Peloderinae</taxon>
        <taxon>Caenorhabditis</taxon>
    </lineage>
</organism>
<dbReference type="InterPro" id="IPR006693">
    <property type="entry name" value="AB_hydrolase_lipase"/>
</dbReference>
<keyword evidence="4 9" id="KW-0378">Hydrolase</keyword>
<keyword evidence="5 9" id="KW-0442">Lipid degradation</keyword>
<evidence type="ECO:0000259" key="12">
    <source>
        <dbReference type="Pfam" id="PF04083"/>
    </source>
</evidence>
<evidence type="ECO:0000256" key="11">
    <source>
        <dbReference type="SAM" id="SignalP"/>
    </source>
</evidence>
<evidence type="ECO:0000256" key="6">
    <source>
        <dbReference type="ARBA" id="ARBA00023098"/>
    </source>
</evidence>
<dbReference type="OrthoDB" id="9974421at2759"/>
<dbReference type="AlphaFoldDB" id="A0A8S1HJA7"/>
<dbReference type="Proteomes" id="UP000835052">
    <property type="component" value="Unassembled WGS sequence"/>
</dbReference>
<evidence type="ECO:0000256" key="5">
    <source>
        <dbReference type="ARBA" id="ARBA00022963"/>
    </source>
</evidence>
<keyword evidence="8" id="KW-0458">Lysosome</keyword>
<dbReference type="FunFam" id="3.40.50.1820:FF:000021">
    <property type="entry name" value="Lipase"/>
    <property type="match status" value="1"/>
</dbReference>
<name>A0A8S1HJA7_9PELO</name>
<dbReference type="Pfam" id="PF04083">
    <property type="entry name" value="Abhydro_lipase"/>
    <property type="match status" value="1"/>
</dbReference>
<proteinExistence type="inferred from homology"/>
<accession>A0A8S1HJA7</accession>
<dbReference type="PIRSF" id="PIRSF000862">
    <property type="entry name" value="Steryl_ester_lip"/>
    <property type="match status" value="1"/>
</dbReference>
<evidence type="ECO:0000256" key="7">
    <source>
        <dbReference type="ARBA" id="ARBA00023180"/>
    </source>
</evidence>
<keyword evidence="14" id="KW-1185">Reference proteome</keyword>
<feature type="domain" description="Partial AB-hydrolase lipase" evidence="12">
    <location>
        <begin position="48"/>
        <end position="111"/>
    </location>
</feature>
<dbReference type="InterPro" id="IPR029058">
    <property type="entry name" value="AB_hydrolase_fold"/>
</dbReference>
<keyword evidence="7" id="KW-0325">Glycoprotein</keyword>
<dbReference type="Gene3D" id="3.40.50.1820">
    <property type="entry name" value="alpha/beta hydrolase"/>
    <property type="match status" value="1"/>
</dbReference>
<dbReference type="GO" id="GO:0043202">
    <property type="term" value="C:lysosomal lumen"/>
    <property type="evidence" value="ECO:0007669"/>
    <property type="project" value="UniProtKB-SubCell"/>
</dbReference>
<sequence>MTKRHATIKELAVISRGILRAMWRLLSTVLLTAAVGAVDHDPEMHETTPQIIMRWGYPAMIYDVTTEDGYILELHRIPYGKTNVTWPNGKKPVIFMQHGLECSSSNWIVNLPNESAGFLFADAGFDVWLGNMRGNTYSMKHKNLKPSHSDFWKWTWDEMAKYDLEAMIDKVLQETGNDHLYYMGHSQGTLTMFSRLSNDSDGSFSKKIRKFFALAPVGQVKNIKGMLKFMADYFSPEFDGWFDIFGPGEFLPNNWLMQLVSQAICAGLPVEKDLCDNVLFLIAGPESNQLNKTRVPIYTSHTPAGTSSMNVVHWLQMVRKGGVPMYDWGTKENKKKYGQANPPSYDFTTVQNPIYLYWGDEDWLADPTDIQNYLFTHLNPSTIVQNNKLTDYNHLDFIWGLRAPNDIYHPIIKIVQDDINQNS</sequence>
<evidence type="ECO:0000256" key="2">
    <source>
        <dbReference type="ARBA" id="ARBA00010701"/>
    </source>
</evidence>
<evidence type="ECO:0000256" key="8">
    <source>
        <dbReference type="ARBA" id="ARBA00023228"/>
    </source>
</evidence>
<dbReference type="InterPro" id="IPR025483">
    <property type="entry name" value="Lipase_euk"/>
</dbReference>